<name>A0A1I6I888_9FIRM</name>
<evidence type="ECO:0000259" key="1">
    <source>
        <dbReference type="Pfam" id="PF13679"/>
    </source>
</evidence>
<protein>
    <submittedName>
        <fullName evidence="2">Methyltransferase domain-containing protein</fullName>
    </submittedName>
</protein>
<keyword evidence="2" id="KW-0808">Transferase</keyword>
<dbReference type="CDD" id="cd02440">
    <property type="entry name" value="AdoMet_MTases"/>
    <property type="match status" value="1"/>
</dbReference>
<proteinExistence type="predicted"/>
<dbReference type="Proteomes" id="UP000199659">
    <property type="component" value="Unassembled WGS sequence"/>
</dbReference>
<sequence length="402" mass="46568">MEEEIIKIIENYINETYIDMVVSNSSDTNFIKKIKVRPIRLKNAEIYQVTSYQGAKVFHKNCSKQELKEEMIKWFCGIDVQAETKEIKKIKFKQAVIRTTTQQVNVLVSKKGKITTKATKLMKEMKKPEMEHNRTKKYILEEGITVPFLVDLGVMTTEGRIVAAKYDKYKQINRFLEFVEDVLDELPKDRELTILDFGCGKSYLTFSLYYYLKNLKGYPIHIIGLDLKPDVIHTCNELAEKYQYENLKFYLGDIAQYEGVQKVDMVVTLHACDTATDYALYKAIDWDAKVILSVPCCQKELNRQIKCKELEGILEYGILKERAAALFTDGIRAQLLQLSGYRTQILEFIDMEHTPKNLLIRAIKDQKKGKAEWSDYEKLVNFLGVTPTLGELLKEKSNNRIG</sequence>
<feature type="domain" description="Methyltransferase" evidence="1">
    <location>
        <begin position="167"/>
        <end position="304"/>
    </location>
</feature>
<keyword evidence="3" id="KW-1185">Reference proteome</keyword>
<dbReference type="STRING" id="37658.SAMN05661086_00538"/>
<dbReference type="InterPro" id="IPR029063">
    <property type="entry name" value="SAM-dependent_MTases_sf"/>
</dbReference>
<dbReference type="GO" id="GO:0008168">
    <property type="term" value="F:methyltransferase activity"/>
    <property type="evidence" value="ECO:0007669"/>
    <property type="project" value="UniProtKB-KW"/>
</dbReference>
<dbReference type="GO" id="GO:0032259">
    <property type="term" value="P:methylation"/>
    <property type="evidence" value="ECO:0007669"/>
    <property type="project" value="UniProtKB-KW"/>
</dbReference>
<dbReference type="Gene3D" id="3.40.50.150">
    <property type="entry name" value="Vaccinia Virus protein VP39"/>
    <property type="match status" value="1"/>
</dbReference>
<dbReference type="EMBL" id="FOYZ01000002">
    <property type="protein sequence ID" value="SFR62933.1"/>
    <property type="molecule type" value="Genomic_DNA"/>
</dbReference>
<dbReference type="PANTHER" id="PTHR13369:SF3">
    <property type="entry name" value="METHYLTRANSFERASE DOMAIN-CONTAINING PROTEIN"/>
    <property type="match status" value="1"/>
</dbReference>
<gene>
    <name evidence="2" type="ORF">SAMN05661086_00538</name>
</gene>
<dbReference type="AlphaFoldDB" id="A0A1I6I888"/>
<dbReference type="PANTHER" id="PTHR13369">
    <property type="match status" value="1"/>
</dbReference>
<evidence type="ECO:0000313" key="3">
    <source>
        <dbReference type="Proteomes" id="UP000199659"/>
    </source>
</evidence>
<dbReference type="Pfam" id="PF13679">
    <property type="entry name" value="Methyltransf_32"/>
    <property type="match status" value="1"/>
</dbReference>
<dbReference type="RefSeq" id="WP_092559158.1">
    <property type="nucleotide sequence ID" value="NZ_FOYZ01000002.1"/>
</dbReference>
<dbReference type="OrthoDB" id="5502211at2"/>
<organism evidence="2 3">
    <name type="scientific">Anaeromicropila populeti</name>
    <dbReference type="NCBI Taxonomy" id="37658"/>
    <lineage>
        <taxon>Bacteria</taxon>
        <taxon>Bacillati</taxon>
        <taxon>Bacillota</taxon>
        <taxon>Clostridia</taxon>
        <taxon>Lachnospirales</taxon>
        <taxon>Lachnospiraceae</taxon>
        <taxon>Anaeromicropila</taxon>
    </lineage>
</organism>
<evidence type="ECO:0000313" key="2">
    <source>
        <dbReference type="EMBL" id="SFR62933.1"/>
    </source>
</evidence>
<accession>A0A1I6I888</accession>
<dbReference type="GO" id="GO:0005737">
    <property type="term" value="C:cytoplasm"/>
    <property type="evidence" value="ECO:0007669"/>
    <property type="project" value="TreeGrafter"/>
</dbReference>
<keyword evidence="2" id="KW-0489">Methyltransferase</keyword>
<dbReference type="InterPro" id="IPR025714">
    <property type="entry name" value="Methyltranfer_dom"/>
</dbReference>
<reference evidence="2 3" key="1">
    <citation type="submission" date="2016-10" db="EMBL/GenBank/DDBJ databases">
        <authorList>
            <person name="de Groot N.N."/>
        </authorList>
    </citation>
    <scope>NUCLEOTIDE SEQUENCE [LARGE SCALE GENOMIC DNA]</scope>
    <source>
        <strain evidence="2 3">743A</strain>
    </source>
</reference>
<dbReference type="SUPFAM" id="SSF53335">
    <property type="entry name" value="S-adenosyl-L-methionine-dependent methyltransferases"/>
    <property type="match status" value="1"/>
</dbReference>